<feature type="domain" description="Peptidase S49" evidence="9">
    <location>
        <begin position="374"/>
        <end position="524"/>
    </location>
</feature>
<dbReference type="Pfam" id="PF01343">
    <property type="entry name" value="Peptidase_S49"/>
    <property type="match status" value="2"/>
</dbReference>
<keyword evidence="8" id="KW-0812">Transmembrane</keyword>
<protein>
    <submittedName>
        <fullName evidence="10">Signal peptide peptidase SppA, 67K type</fullName>
    </submittedName>
</protein>
<accession>A0A0S7C3Y7</accession>
<sequence length="589" mass="65189">MKQFFKFMLASMAGFFLTLIVLFFFFAILVASLLTFTKKEEVVVKPKTVLHLTLKEAIPERSLASPFTFSETTLFSTSDVPGLLETTDLLKQASEDENISGILLDLSEIGSGMATMEEVRNALLKFKESGKFVIAYGEVYSQKAYYMATTADIICLNPEGALDFRGMAGELVFIKGLLSKLDINPQIIRHGKYKSAIEPLISDRMSEANKEQTLAYMNSLWMHISDGISKARNIDPAKLQLIADSLLIQTPEDALNYRFVDQVIYKDQLIDLLKEKLEIGKNDKIEMIKLERYKDAPAKTLRKRAKEKIAVIYAVGSIGDGEGNDETIGSERISKAIRNARTDSTVKAIVFRVNSPGGSALASDVILREIRLARDEKPVVVSMGDYAASGGYYIACAADTILANPTTLTGSIGVFGVIPDFSKFFNNKLGVTFDVVKTNDHADYISVTRPMTPYEEKVITNDVERIYKVFVNHVSEGRSMPEALVDSLGQGRVWSGTDGVKTGLVDLTGGLQDAISIAATMAKLEDYRITSLPEQKDPFTQIMDELTGKPSETRLKKELGLLYPYMKELQSLSGMKGVQARLPFLLNIQ</sequence>
<dbReference type="PANTHER" id="PTHR33209:SF1">
    <property type="entry name" value="PEPTIDASE S49 DOMAIN-CONTAINING PROTEIN"/>
    <property type="match status" value="1"/>
</dbReference>
<evidence type="ECO:0000256" key="8">
    <source>
        <dbReference type="SAM" id="Phobius"/>
    </source>
</evidence>
<dbReference type="Proteomes" id="UP000053091">
    <property type="component" value="Unassembled WGS sequence"/>
</dbReference>
<dbReference type="NCBIfam" id="TIGR00706">
    <property type="entry name" value="SppA_dom"/>
    <property type="match status" value="1"/>
</dbReference>
<dbReference type="PIRSF" id="PIRSF001217">
    <property type="entry name" value="Protease_4_SppA"/>
    <property type="match status" value="1"/>
</dbReference>
<dbReference type="InterPro" id="IPR047217">
    <property type="entry name" value="S49_SppA_67K_type_N"/>
</dbReference>
<name>A0A0S7C3Y7_9BACT</name>
<dbReference type="GO" id="GO:0016020">
    <property type="term" value="C:membrane"/>
    <property type="evidence" value="ECO:0007669"/>
    <property type="project" value="UniProtKB-SubCell"/>
</dbReference>
<dbReference type="SUPFAM" id="SSF52096">
    <property type="entry name" value="ClpP/crotonase"/>
    <property type="match status" value="2"/>
</dbReference>
<evidence type="ECO:0000256" key="1">
    <source>
        <dbReference type="ARBA" id="ARBA00004370"/>
    </source>
</evidence>
<organism evidence="10">
    <name type="scientific">Lentimicrobium saccharophilum</name>
    <dbReference type="NCBI Taxonomy" id="1678841"/>
    <lineage>
        <taxon>Bacteria</taxon>
        <taxon>Pseudomonadati</taxon>
        <taxon>Bacteroidota</taxon>
        <taxon>Bacteroidia</taxon>
        <taxon>Bacteroidales</taxon>
        <taxon>Lentimicrobiaceae</taxon>
        <taxon>Lentimicrobium</taxon>
    </lineage>
</organism>
<feature type="active site" description="Nucleophile" evidence="7">
    <location>
        <position position="389"/>
    </location>
</feature>
<dbReference type="InterPro" id="IPR004635">
    <property type="entry name" value="Pept_S49_SppA"/>
</dbReference>
<dbReference type="NCBIfam" id="TIGR00705">
    <property type="entry name" value="SppA_67K"/>
    <property type="match status" value="1"/>
</dbReference>
<dbReference type="GO" id="GO:0008236">
    <property type="term" value="F:serine-type peptidase activity"/>
    <property type="evidence" value="ECO:0007669"/>
    <property type="project" value="UniProtKB-KW"/>
</dbReference>
<evidence type="ECO:0000256" key="4">
    <source>
        <dbReference type="ARBA" id="ARBA00022801"/>
    </source>
</evidence>
<dbReference type="OrthoDB" id="9764363at2"/>
<dbReference type="GO" id="GO:0006465">
    <property type="term" value="P:signal peptide processing"/>
    <property type="evidence" value="ECO:0007669"/>
    <property type="project" value="InterPro"/>
</dbReference>
<comment type="subcellular location">
    <subcellularLocation>
        <location evidence="1">Membrane</location>
    </subcellularLocation>
</comment>
<gene>
    <name evidence="10" type="ORF">TBC1_12711</name>
</gene>
<reference evidence="10" key="1">
    <citation type="journal article" date="2015" name="Genome Announc.">
        <title>Draft Genome Sequence of Bacteroidales Strain TBC1, a Novel Isolate from a Methanogenic Wastewater Treatment System.</title>
        <authorList>
            <person name="Tourlousse D.M."/>
            <person name="Matsuura N."/>
            <person name="Sun L."/>
            <person name="Toyonaga M."/>
            <person name="Kuroda K."/>
            <person name="Ohashi A."/>
            <person name="Cruz R."/>
            <person name="Yamaguchi T."/>
            <person name="Sekiguchi Y."/>
        </authorList>
    </citation>
    <scope>NUCLEOTIDE SEQUENCE [LARGE SCALE GENOMIC DNA]</scope>
    <source>
        <strain evidence="10">TBC1</strain>
    </source>
</reference>
<dbReference type="PANTHER" id="PTHR33209">
    <property type="entry name" value="PROTEASE 4"/>
    <property type="match status" value="1"/>
</dbReference>
<dbReference type="EMBL" id="DF968183">
    <property type="protein sequence ID" value="GAP44897.1"/>
    <property type="molecule type" value="Genomic_DNA"/>
</dbReference>
<dbReference type="CDD" id="cd07018">
    <property type="entry name" value="S49_SppA_67K_type"/>
    <property type="match status" value="1"/>
</dbReference>
<feature type="active site" description="Proton donor/acceptor" evidence="7">
    <location>
        <position position="194"/>
    </location>
</feature>
<evidence type="ECO:0000256" key="6">
    <source>
        <dbReference type="ARBA" id="ARBA00023136"/>
    </source>
</evidence>
<dbReference type="STRING" id="1678841.TBC1_12711"/>
<keyword evidence="6 8" id="KW-0472">Membrane</keyword>
<dbReference type="Gene3D" id="6.20.330.10">
    <property type="match status" value="1"/>
</dbReference>
<evidence type="ECO:0000313" key="11">
    <source>
        <dbReference type="Proteomes" id="UP000053091"/>
    </source>
</evidence>
<dbReference type="Gene3D" id="3.90.226.10">
    <property type="entry name" value="2-enoyl-CoA Hydratase, Chain A, domain 1"/>
    <property type="match status" value="2"/>
</dbReference>
<keyword evidence="11" id="KW-1185">Reference proteome</keyword>
<evidence type="ECO:0000256" key="2">
    <source>
        <dbReference type="ARBA" id="ARBA00008683"/>
    </source>
</evidence>
<keyword evidence="5" id="KW-0720">Serine protease</keyword>
<comment type="similarity">
    <text evidence="2">Belongs to the peptidase S49 family.</text>
</comment>
<dbReference type="InterPro" id="IPR002142">
    <property type="entry name" value="Peptidase_S49"/>
</dbReference>
<dbReference type="AlphaFoldDB" id="A0A0S7C3Y7"/>
<evidence type="ECO:0000256" key="3">
    <source>
        <dbReference type="ARBA" id="ARBA00022670"/>
    </source>
</evidence>
<evidence type="ECO:0000259" key="9">
    <source>
        <dbReference type="Pfam" id="PF01343"/>
    </source>
</evidence>
<keyword evidence="8" id="KW-1133">Transmembrane helix</keyword>
<dbReference type="RefSeq" id="WP_062044832.1">
    <property type="nucleotide sequence ID" value="NZ_DF968183.1"/>
</dbReference>
<dbReference type="InterPro" id="IPR004634">
    <property type="entry name" value="Pept_S49_pIV"/>
</dbReference>
<evidence type="ECO:0000256" key="5">
    <source>
        <dbReference type="ARBA" id="ARBA00022825"/>
    </source>
</evidence>
<evidence type="ECO:0000313" key="10">
    <source>
        <dbReference type="EMBL" id="GAP44897.1"/>
    </source>
</evidence>
<evidence type="ECO:0000256" key="7">
    <source>
        <dbReference type="PIRSR" id="PIRSR001217-1"/>
    </source>
</evidence>
<dbReference type="InterPro" id="IPR029045">
    <property type="entry name" value="ClpP/crotonase-like_dom_sf"/>
</dbReference>
<feature type="transmembrane region" description="Helical" evidence="8">
    <location>
        <begin position="12"/>
        <end position="36"/>
    </location>
</feature>
<feature type="domain" description="Peptidase S49" evidence="9">
    <location>
        <begin position="126"/>
        <end position="278"/>
    </location>
</feature>
<proteinExistence type="inferred from homology"/>
<dbReference type="InterPro" id="IPR047272">
    <property type="entry name" value="S49_SppA_C"/>
</dbReference>
<keyword evidence="3" id="KW-0645">Protease</keyword>
<keyword evidence="4" id="KW-0378">Hydrolase</keyword>
<dbReference type="PATRIC" id="fig|1678841.3.peg.3459"/>
<dbReference type="CDD" id="cd07023">
    <property type="entry name" value="S49_Sppa_N_C"/>
    <property type="match status" value="1"/>
</dbReference>